<evidence type="ECO:0000313" key="2">
    <source>
        <dbReference type="Proteomes" id="UP001055072"/>
    </source>
</evidence>
<evidence type="ECO:0000313" key="1">
    <source>
        <dbReference type="EMBL" id="KAI0088390.1"/>
    </source>
</evidence>
<dbReference type="EMBL" id="MU274914">
    <property type="protein sequence ID" value="KAI0088390.1"/>
    <property type="molecule type" value="Genomic_DNA"/>
</dbReference>
<accession>A0ACB8U315</accession>
<organism evidence="1 2">
    <name type="scientific">Irpex rosettiformis</name>
    <dbReference type="NCBI Taxonomy" id="378272"/>
    <lineage>
        <taxon>Eukaryota</taxon>
        <taxon>Fungi</taxon>
        <taxon>Dikarya</taxon>
        <taxon>Basidiomycota</taxon>
        <taxon>Agaricomycotina</taxon>
        <taxon>Agaricomycetes</taxon>
        <taxon>Polyporales</taxon>
        <taxon>Irpicaceae</taxon>
        <taxon>Irpex</taxon>
    </lineage>
</organism>
<keyword evidence="2" id="KW-1185">Reference proteome</keyword>
<proteinExistence type="predicted"/>
<dbReference type="Proteomes" id="UP001055072">
    <property type="component" value="Unassembled WGS sequence"/>
</dbReference>
<sequence length="1218" mass="132203">MDNTNIRDQNVLSSRQSSSSKKAAPRRYGRPSIGPGDLTPPSSGSQHEREAPRMLMSPPPEEELQSTRARLNDGRPSSSPAKQRTPGRTPRKQSTQIAKRKRAQHGIVGGSSSVADVGDRVPVASTSQVTIEATPNPKARKQAKHDVLSIPDGPKTPTKAPRGRALTSPTKLALLQSPHATNPNADFIPPLYEISRSSVTKHYTHTSIPYYEPPVDRFTPPREVVYTPVPSVSKSSKRKSLPGSQTKGKGRRLTIQIKKEPPEIDLSAPLPPASPTDDPLLLYGPPPSTTKRIRLPSVSTLPTNARDTPPMSSSPVRPPQGFLIDMTMGEDIDNNDGTYDIYERPLPPVFSFPREDAESLVEALREQTPTVVRDGDYGEHYTVHSVPTKADPPSSCTKERMDRWGRPVSPFPYQLSHSPIPESPVQKGKDKSEVADIEASPARLHPAILAAADLAQTALQPKALDDDLDESEPPPSTSPSIPSSPFASRLEESSAPIAVTDEDDLPPSDPPLSPDAVYDDGSSDGYYIGHDTIAEYEVPLAGNDSSSEPGDFHLNDDVPGFSELSHSTHEGPINSPDDHDHAEHHTANKVHKQLSIAVECVSEEVTASYQLLAAIEISRTELVEASCDALSEWSTAVDEGDEDGVGVEDAESVVRELSHEPDFRDDNDFRDLLPATPQSTKLQVVTNPHNPFDTHPIASAVAKEPSHDHKEASTAYRAQQQLASRNVAHDVEVIESPMDDGDGLEDFDPSVIKITSDDPMAAARAAAILRLHKYDCLEKPTASKRPPSLLQSVLRNSRRKSVAQSGINKSTPTSAYRRRSLGGMIGDRVIRPSIPAVTLPELLREAEESLIMEDEGLSISLPRGSDAPTEHSSPALKALGHIATKSISHVGPDTSDPRDWSKMDWKTLDGCYTDERILLAAKTGLAEGSLASAEQIDPQTVADRFVGLMGGEHVVGNMGSAFTRENLLKRVRALRRKQNSGNIAPPCYSPPKKSIANYLDTSQNFSMLMSPNSSFFGDLLSMPRPMPGHEKPFTTIDPPCISPQAASTRNAEPVVPGPSSLSLTGKVKGLIASYLPKASRPADSSRLPLPTKGIILPPPPSELFRKPRPVIATPVPKLHAKRISPRDLVQLNPVGRSTSSRLPRPVQMQPPTFSNAIPNTASRERRDNCMSVKDLVKSFESIEQAAECELTQVLEIKRRKSVHKCNGSMSNLKSVQPA</sequence>
<reference evidence="1" key="1">
    <citation type="journal article" date="2021" name="Environ. Microbiol.">
        <title>Gene family expansions and transcriptome signatures uncover fungal adaptations to wood decay.</title>
        <authorList>
            <person name="Hage H."/>
            <person name="Miyauchi S."/>
            <person name="Viragh M."/>
            <person name="Drula E."/>
            <person name="Min B."/>
            <person name="Chaduli D."/>
            <person name="Navarro D."/>
            <person name="Favel A."/>
            <person name="Norest M."/>
            <person name="Lesage-Meessen L."/>
            <person name="Balint B."/>
            <person name="Merenyi Z."/>
            <person name="de Eugenio L."/>
            <person name="Morin E."/>
            <person name="Martinez A.T."/>
            <person name="Baldrian P."/>
            <person name="Stursova M."/>
            <person name="Martinez M.J."/>
            <person name="Novotny C."/>
            <person name="Magnuson J.K."/>
            <person name="Spatafora J.W."/>
            <person name="Maurice S."/>
            <person name="Pangilinan J."/>
            <person name="Andreopoulos W."/>
            <person name="LaButti K."/>
            <person name="Hundley H."/>
            <person name="Na H."/>
            <person name="Kuo A."/>
            <person name="Barry K."/>
            <person name="Lipzen A."/>
            <person name="Henrissat B."/>
            <person name="Riley R."/>
            <person name="Ahrendt S."/>
            <person name="Nagy L.G."/>
            <person name="Grigoriev I.V."/>
            <person name="Martin F."/>
            <person name="Rosso M.N."/>
        </authorList>
    </citation>
    <scope>NUCLEOTIDE SEQUENCE</scope>
    <source>
        <strain evidence="1">CBS 384.51</strain>
    </source>
</reference>
<protein>
    <submittedName>
        <fullName evidence="1">Uncharacterized protein</fullName>
    </submittedName>
</protein>
<comment type="caution">
    <text evidence="1">The sequence shown here is derived from an EMBL/GenBank/DDBJ whole genome shotgun (WGS) entry which is preliminary data.</text>
</comment>
<name>A0ACB8U315_9APHY</name>
<gene>
    <name evidence="1" type="ORF">BDY19DRAFT_195870</name>
</gene>